<evidence type="ECO:0000313" key="6">
    <source>
        <dbReference type="Proteomes" id="UP000627573"/>
    </source>
</evidence>
<feature type="domain" description="VOC" evidence="1">
    <location>
        <begin position="7"/>
        <end position="131"/>
    </location>
</feature>
<proteinExistence type="predicted"/>
<organism evidence="3 6">
    <name type="scientific">Rhodococcus erythropolis</name>
    <name type="common">Arthrobacter picolinophilus</name>
    <dbReference type="NCBI Taxonomy" id="1833"/>
    <lineage>
        <taxon>Bacteria</taxon>
        <taxon>Bacillati</taxon>
        <taxon>Actinomycetota</taxon>
        <taxon>Actinomycetes</taxon>
        <taxon>Mycobacteriales</taxon>
        <taxon>Nocardiaceae</taxon>
        <taxon>Rhodococcus</taxon>
        <taxon>Rhodococcus erythropolis group</taxon>
    </lineage>
</organism>
<dbReference type="SUPFAM" id="SSF54593">
    <property type="entry name" value="Glyoxalase/Bleomycin resistance protein/Dihydroxybiphenyl dioxygenase"/>
    <property type="match status" value="1"/>
</dbReference>
<evidence type="ECO:0000313" key="4">
    <source>
        <dbReference type="EMBL" id="WGV48141.1"/>
    </source>
</evidence>
<evidence type="ECO:0000259" key="1">
    <source>
        <dbReference type="PROSITE" id="PS51819"/>
    </source>
</evidence>
<evidence type="ECO:0000313" key="5">
    <source>
        <dbReference type="Proteomes" id="UP000325576"/>
    </source>
</evidence>
<dbReference type="InterPro" id="IPR004360">
    <property type="entry name" value="Glyas_Fos-R_dOase_dom"/>
</dbReference>
<reference evidence="4" key="3">
    <citation type="submission" date="2023-08" db="EMBL/GenBank/DDBJ databases">
        <title>Isolation and Characterization of Rhodococcus erythropolis MGMM8.</title>
        <authorList>
            <person name="Diabankana R.G.C."/>
            <person name="Afordoanyi D.M."/>
            <person name="Validov S.Z."/>
        </authorList>
    </citation>
    <scope>NUCLEOTIDE SEQUENCE</scope>
    <source>
        <strain evidence="4">MGMM8</strain>
    </source>
</reference>
<dbReference type="OMA" id="TDHNAAC"/>
<dbReference type="PANTHER" id="PTHR36503:SF2">
    <property type="entry name" value="BLR2408 PROTEIN"/>
    <property type="match status" value="1"/>
</dbReference>
<dbReference type="KEGG" id="reb:XU06_20915"/>
<evidence type="ECO:0000313" key="2">
    <source>
        <dbReference type="EMBL" id="KAB2587334.1"/>
    </source>
</evidence>
<reference evidence="2 5" key="1">
    <citation type="journal article" date="2017" name="Poromechanics V (2013)">
        <title>Genomic Characterization of the Arsenic-Tolerant Actinobacterium, &lt;i&gt;Rhodococcus erythropolis&lt;/i&gt; S43.</title>
        <authorList>
            <person name="Retamal-Morales G."/>
            <person name="Mehnert M."/>
            <person name="Schwabe R."/>
            <person name="Tischler D."/>
            <person name="Schloemann M."/>
            <person name="Levican G.J."/>
        </authorList>
    </citation>
    <scope>NUCLEOTIDE SEQUENCE [LARGE SCALE GENOMIC DNA]</scope>
    <source>
        <strain evidence="2 5">S43</strain>
    </source>
</reference>
<dbReference type="EMBL" id="JAECSB010000085">
    <property type="protein sequence ID" value="MBH5146150.1"/>
    <property type="molecule type" value="Genomic_DNA"/>
</dbReference>
<accession>A0A0E4AA36</accession>
<protein>
    <submittedName>
        <fullName evidence="2">Glyoxalase</fullName>
    </submittedName>
    <submittedName>
        <fullName evidence="3">VOC family protein</fullName>
    </submittedName>
</protein>
<keyword evidence="6" id="KW-1185">Reference proteome</keyword>
<dbReference type="PANTHER" id="PTHR36503">
    <property type="entry name" value="BLR2520 PROTEIN"/>
    <property type="match status" value="1"/>
</dbReference>
<dbReference type="InterPro" id="IPR029068">
    <property type="entry name" value="Glyas_Bleomycin-R_OHBP_Dase"/>
</dbReference>
<evidence type="ECO:0000313" key="3">
    <source>
        <dbReference type="EMBL" id="MBH5146150.1"/>
    </source>
</evidence>
<dbReference type="Proteomes" id="UP000627573">
    <property type="component" value="Unassembled WGS sequence"/>
</dbReference>
<reference evidence="3 6" key="2">
    <citation type="submission" date="2020-12" db="EMBL/GenBank/DDBJ databases">
        <title>Draft genome sequence of furan degrading bacterial strain FUR100.</title>
        <authorList>
            <person name="Woiski C."/>
        </authorList>
    </citation>
    <scope>NUCLEOTIDE SEQUENCE [LARGE SCALE GENOMIC DNA]</scope>
    <source>
        <strain evidence="3 6">FUR100</strain>
    </source>
</reference>
<dbReference type="OrthoDB" id="4265398at2"/>
<dbReference type="AlphaFoldDB" id="A0A0E4AA36"/>
<dbReference type="CDD" id="cd09012">
    <property type="entry name" value="VOC_like"/>
    <property type="match status" value="1"/>
</dbReference>
<name>A0A0E4AA36_RHOER</name>
<dbReference type="EMBL" id="CP124545">
    <property type="protein sequence ID" value="WGV48141.1"/>
    <property type="molecule type" value="Genomic_DNA"/>
</dbReference>
<dbReference type="EMBL" id="MRBO01000013">
    <property type="protein sequence ID" value="KAB2587334.1"/>
    <property type="molecule type" value="Genomic_DNA"/>
</dbReference>
<dbReference type="InterPro" id="IPR037523">
    <property type="entry name" value="VOC_core"/>
</dbReference>
<gene>
    <name evidence="2" type="ORF">BS297_00650</name>
    <name evidence="3" type="ORF">I3517_26455</name>
    <name evidence="4" type="ORF">QIE55_21745</name>
</gene>
<dbReference type="Pfam" id="PF00903">
    <property type="entry name" value="Glyoxalase"/>
    <property type="match status" value="1"/>
</dbReference>
<dbReference type="Gene3D" id="3.10.180.10">
    <property type="entry name" value="2,3-Dihydroxybiphenyl 1,2-Dioxygenase, domain 1"/>
    <property type="match status" value="1"/>
</dbReference>
<dbReference type="PROSITE" id="PS51819">
    <property type="entry name" value="VOC"/>
    <property type="match status" value="1"/>
</dbReference>
<dbReference type="Proteomes" id="UP000325576">
    <property type="component" value="Unassembled WGS sequence"/>
</dbReference>
<dbReference type="RefSeq" id="WP_019744746.1">
    <property type="nucleotide sequence ID" value="NZ_CP011295.1"/>
</dbReference>
<dbReference type="Proteomes" id="UP001230933">
    <property type="component" value="Chromosome"/>
</dbReference>
<sequence>MATNPQPMFFLNLPVKDLGKATTFYEGLGYSKNTQFSDENASSMVISDTIVVMLLAEPFFKTFTTKGIADTSTSTEALLGLSAETREAVDTLVDKALATGGSEGNATQDHGFMYSRSFQDPDGHIWEIIWMNPENIEG</sequence>